<dbReference type="EMBL" id="CDMZ01001918">
    <property type="protein sequence ID" value="CEM39265.1"/>
    <property type="molecule type" value="Genomic_DNA"/>
</dbReference>
<accession>A0A0G4H5Z1</accession>
<reference evidence="1" key="1">
    <citation type="submission" date="2014-11" db="EMBL/GenBank/DDBJ databases">
        <authorList>
            <person name="Otto D Thomas"/>
            <person name="Naeem Raeece"/>
        </authorList>
    </citation>
    <scope>NUCLEOTIDE SEQUENCE</scope>
</reference>
<sequence>MVDNAANVKSAEGVDCVDMAAHARGAESVGVGVFANMVVYEQDAEIVAGAVSVSMAHGEVTVPYARKITQFLQQVRNEQPPDEKTSCSG</sequence>
<dbReference type="AlphaFoldDB" id="A0A0G4H5Z1"/>
<protein>
    <submittedName>
        <fullName evidence="1">Uncharacterized protein</fullName>
    </submittedName>
</protein>
<proteinExistence type="predicted"/>
<gene>
    <name evidence="1" type="ORF">Cvel_24832</name>
</gene>
<dbReference type="VEuPathDB" id="CryptoDB:Cvel_24832"/>
<evidence type="ECO:0000313" key="1">
    <source>
        <dbReference type="EMBL" id="CEM39265.1"/>
    </source>
</evidence>
<name>A0A0G4H5Z1_9ALVE</name>
<organism evidence="1">
    <name type="scientific">Chromera velia CCMP2878</name>
    <dbReference type="NCBI Taxonomy" id="1169474"/>
    <lineage>
        <taxon>Eukaryota</taxon>
        <taxon>Sar</taxon>
        <taxon>Alveolata</taxon>
        <taxon>Colpodellida</taxon>
        <taxon>Chromeraceae</taxon>
        <taxon>Chromera</taxon>
    </lineage>
</organism>